<feature type="transmembrane region" description="Helical" evidence="1">
    <location>
        <begin position="393"/>
        <end position="414"/>
    </location>
</feature>
<keyword evidence="3" id="KW-0482">Metalloprotease</keyword>
<keyword evidence="3" id="KW-0645">Protease</keyword>
<dbReference type="Pfam" id="PF02517">
    <property type="entry name" value="Rce1-like"/>
    <property type="match status" value="1"/>
</dbReference>
<keyword evidence="1" id="KW-0472">Membrane</keyword>
<dbReference type="EMBL" id="JAHHGZ010000064">
    <property type="protein sequence ID" value="MBW4672138.1"/>
    <property type="molecule type" value="Genomic_DNA"/>
</dbReference>
<evidence type="ECO:0000313" key="4">
    <source>
        <dbReference type="Proteomes" id="UP000729701"/>
    </source>
</evidence>
<dbReference type="PANTHER" id="PTHR43592">
    <property type="entry name" value="CAAX AMINO TERMINAL PROTEASE"/>
    <property type="match status" value="1"/>
</dbReference>
<evidence type="ECO:0000256" key="1">
    <source>
        <dbReference type="SAM" id="Phobius"/>
    </source>
</evidence>
<organism evidence="3 4">
    <name type="scientific">Cyanomargarita calcarea GSE-NOS-MK-12-04C</name>
    <dbReference type="NCBI Taxonomy" id="2839659"/>
    <lineage>
        <taxon>Bacteria</taxon>
        <taxon>Bacillati</taxon>
        <taxon>Cyanobacteriota</taxon>
        <taxon>Cyanophyceae</taxon>
        <taxon>Nostocales</taxon>
        <taxon>Cyanomargaritaceae</taxon>
        <taxon>Cyanomargarita</taxon>
    </lineage>
</organism>
<feature type="transmembrane region" description="Helical" evidence="1">
    <location>
        <begin position="469"/>
        <end position="490"/>
    </location>
</feature>
<feature type="domain" description="CAAX prenyl protease 2/Lysostaphin resistance protein A-like" evidence="2">
    <location>
        <begin position="397"/>
        <end position="481"/>
    </location>
</feature>
<feature type="transmembrane region" description="Helical" evidence="1">
    <location>
        <begin position="219"/>
        <end position="242"/>
    </location>
</feature>
<reference evidence="3" key="1">
    <citation type="submission" date="2021-05" db="EMBL/GenBank/DDBJ databases">
        <authorList>
            <person name="Pietrasiak N."/>
            <person name="Ward R."/>
            <person name="Stajich J.E."/>
            <person name="Kurbessoian T."/>
        </authorList>
    </citation>
    <scope>NUCLEOTIDE SEQUENCE</scope>
    <source>
        <strain evidence="3">GSE-NOS-MK-12-04C</strain>
    </source>
</reference>
<name>A0A951QUF6_9CYAN</name>
<keyword evidence="3" id="KW-0378">Hydrolase</keyword>
<feature type="transmembrane region" description="Helical" evidence="1">
    <location>
        <begin position="347"/>
        <end position="373"/>
    </location>
</feature>
<dbReference type="AlphaFoldDB" id="A0A951QUF6"/>
<proteinExistence type="predicted"/>
<sequence>MTLKRLGLILLTLVAVFFSGTALLESLQKPQFQSRLELYQADIVLQASSFLPEGSNDGNLQKVSQSIIGTKPLENAIEQYQEVRDSAIANLDKIKNQPQQGGEQPVKQLEKLIPEIDLRLGILLSQHGQTDKALKTWEQLQQRKYISPPVEETAVVLAGIWSNPQRLLPNDEELIKSNLDGWFRFTALTKLYQIEQRKEALATIQVAQQEAASQALSKLAIIVTIPYLTALIGMGLLIFVTIQRFVKGKDSLLSQNADLTWVTPWDWETILQVFVVGFFFMGQIAVPIFLNSLPIPRPLPNARIQALFVLVSYLLVASGSISVLYLSIKPYFPLADDWFRFRLKSRWFLWGFGGYCVGVPIVAIVSLINQQLWQGQGGSNPLLQLVLESRDTLALSIFFSTAAIAAPFFEEILFRGFLLPSLTRYLPVWASIILSALLFATAHLSFSEIIPLTSLGIVLGVVYTRTRNLLAPILLHSLWNSSQILTLFILGSK</sequence>
<accession>A0A951QUF6</accession>
<dbReference type="GO" id="GO:0008237">
    <property type="term" value="F:metallopeptidase activity"/>
    <property type="evidence" value="ECO:0007669"/>
    <property type="project" value="UniProtKB-KW"/>
</dbReference>
<keyword evidence="1" id="KW-0812">Transmembrane</keyword>
<dbReference type="InterPro" id="IPR003675">
    <property type="entry name" value="Rce1/LyrA-like_dom"/>
</dbReference>
<reference evidence="3" key="2">
    <citation type="journal article" date="2022" name="Microbiol. Resour. Announc.">
        <title>Metagenome Sequencing to Explore Phylogenomics of Terrestrial Cyanobacteria.</title>
        <authorList>
            <person name="Ward R.D."/>
            <person name="Stajich J.E."/>
            <person name="Johansen J.R."/>
            <person name="Huntemann M."/>
            <person name="Clum A."/>
            <person name="Foster B."/>
            <person name="Foster B."/>
            <person name="Roux S."/>
            <person name="Palaniappan K."/>
            <person name="Varghese N."/>
            <person name="Mukherjee S."/>
            <person name="Reddy T.B.K."/>
            <person name="Daum C."/>
            <person name="Copeland A."/>
            <person name="Chen I.A."/>
            <person name="Ivanova N.N."/>
            <person name="Kyrpides N.C."/>
            <person name="Shapiro N."/>
            <person name="Eloe-Fadrosh E.A."/>
            <person name="Pietrasiak N."/>
        </authorList>
    </citation>
    <scope>NUCLEOTIDE SEQUENCE</scope>
    <source>
        <strain evidence="3">GSE-NOS-MK-12-04C</strain>
    </source>
</reference>
<keyword evidence="1" id="KW-1133">Transmembrane helix</keyword>
<dbReference type="GO" id="GO:0080120">
    <property type="term" value="P:CAAX-box protein maturation"/>
    <property type="evidence" value="ECO:0007669"/>
    <property type="project" value="UniProtKB-ARBA"/>
</dbReference>
<dbReference type="Proteomes" id="UP000729701">
    <property type="component" value="Unassembled WGS sequence"/>
</dbReference>
<gene>
    <name evidence="3" type="ORF">KME60_33115</name>
</gene>
<evidence type="ECO:0000259" key="2">
    <source>
        <dbReference type="Pfam" id="PF02517"/>
    </source>
</evidence>
<comment type="caution">
    <text evidence="3">The sequence shown here is derived from an EMBL/GenBank/DDBJ whole genome shotgun (WGS) entry which is preliminary data.</text>
</comment>
<dbReference type="GO" id="GO:0004175">
    <property type="term" value="F:endopeptidase activity"/>
    <property type="evidence" value="ECO:0007669"/>
    <property type="project" value="UniProtKB-ARBA"/>
</dbReference>
<evidence type="ECO:0000313" key="3">
    <source>
        <dbReference type="EMBL" id="MBW4672138.1"/>
    </source>
</evidence>
<protein>
    <submittedName>
        <fullName evidence="3">CPBP family intramembrane metalloprotease</fullName>
    </submittedName>
</protein>
<feature type="transmembrane region" description="Helical" evidence="1">
    <location>
        <begin position="270"/>
        <end position="290"/>
    </location>
</feature>
<feature type="transmembrane region" description="Helical" evidence="1">
    <location>
        <begin position="302"/>
        <end position="326"/>
    </location>
</feature>
<feature type="transmembrane region" description="Helical" evidence="1">
    <location>
        <begin position="426"/>
        <end position="446"/>
    </location>
</feature>
<dbReference type="PANTHER" id="PTHR43592:SF15">
    <property type="entry name" value="CAAX AMINO TERMINAL PROTEASE FAMILY PROTEIN"/>
    <property type="match status" value="1"/>
</dbReference>